<sequence>MTNPVTSPLIPTLTGRTLTVDAALNTPTIIRNQIAKLADPQILLPKFFRQYGAKVQGGGILFNSVTVADFFLAGSLEQRIPGAEYAVVEGVDPDPKLAAVEDWGGKFQVPEEALARNNINYLDQQTTQLANTITRKLDTRTVDALQSADIASVAVATTWHNLVFVGPLDAITASADRPTAHFAEVQELADLEELGVTHDLLVVHPEQAKQLRTAYADRLDDMLASAGYTEGMFVNPRLPAGTAYVCQAGNVGTIGFEVPLTVETWRDPATRSWWVQAFCVPAFAVDRPFAAKKITGLS</sequence>
<comment type="caution">
    <text evidence="1">The sequence shown here is derived from an EMBL/GenBank/DDBJ whole genome shotgun (WGS) entry which is preliminary data.</text>
</comment>
<evidence type="ECO:0000313" key="2">
    <source>
        <dbReference type="Proteomes" id="UP000003653"/>
    </source>
</evidence>
<dbReference type="HOGENOM" id="CLU_949347_0_0_11"/>
<dbReference type="RefSeq" id="WP_007168859.1">
    <property type="nucleotide sequence ID" value="NZ_GG770554.1"/>
</dbReference>
<name>D5PFC2_9MYCO</name>
<dbReference type="EMBL" id="ADNV01000332">
    <property type="protein sequence ID" value="EFG75192.1"/>
    <property type="molecule type" value="Genomic_DNA"/>
</dbReference>
<organism evidence="1 2">
    <name type="scientific">Mycobacterium parascrofulaceum ATCC BAA-614</name>
    <dbReference type="NCBI Taxonomy" id="525368"/>
    <lineage>
        <taxon>Bacteria</taxon>
        <taxon>Bacillati</taxon>
        <taxon>Actinomycetota</taxon>
        <taxon>Actinomycetes</taxon>
        <taxon>Mycobacteriales</taxon>
        <taxon>Mycobacteriaceae</taxon>
        <taxon>Mycobacterium</taxon>
        <taxon>Mycobacterium simiae complex</taxon>
    </lineage>
</organism>
<dbReference type="AlphaFoldDB" id="D5PFC2"/>
<gene>
    <name evidence="1" type="ORF">HMPREF0591_4870</name>
</gene>
<dbReference type="Proteomes" id="UP000003653">
    <property type="component" value="Unassembled WGS sequence"/>
</dbReference>
<dbReference type="InterPro" id="IPR049995">
    <property type="entry name" value="Capsid_mycobact-type"/>
</dbReference>
<proteinExistence type="predicted"/>
<protein>
    <submittedName>
        <fullName evidence="1">Uncharacterized protein</fullName>
    </submittedName>
</protein>
<reference evidence="1 2" key="1">
    <citation type="submission" date="2010-04" db="EMBL/GenBank/DDBJ databases">
        <authorList>
            <person name="Muzny D."/>
            <person name="Qin X."/>
            <person name="Deng J."/>
            <person name="Jiang H."/>
            <person name="Liu Y."/>
            <person name="Qu J."/>
            <person name="Song X.-Z."/>
            <person name="Zhang L."/>
            <person name="Thornton R."/>
            <person name="Coyle M."/>
            <person name="Francisco L."/>
            <person name="Jackson L."/>
            <person name="Javaid M."/>
            <person name="Korchina V."/>
            <person name="Kovar C."/>
            <person name="Mata R."/>
            <person name="Mathew T."/>
            <person name="Ngo R."/>
            <person name="Nguyen L."/>
            <person name="Nguyen N."/>
            <person name="Okwuonu G."/>
            <person name="Ongeri F."/>
            <person name="Pham C."/>
            <person name="Simmons D."/>
            <person name="Wilczek-Boney K."/>
            <person name="Hale W."/>
            <person name="Jakkamsetti A."/>
            <person name="Pham P."/>
            <person name="Ruth R."/>
            <person name="San Lucas F."/>
            <person name="Warren J."/>
            <person name="Zhang J."/>
            <person name="Zhao Z."/>
            <person name="Zhou C."/>
            <person name="Zhu D."/>
            <person name="Lee S."/>
            <person name="Bess C."/>
            <person name="Blankenburg K."/>
            <person name="Forbes L."/>
            <person name="Fu Q."/>
            <person name="Gubbala S."/>
            <person name="Hirani K."/>
            <person name="Jayaseelan J.C."/>
            <person name="Lara F."/>
            <person name="Munidasa M."/>
            <person name="Palculict T."/>
            <person name="Patil S."/>
            <person name="Pu L.-L."/>
            <person name="Saada N."/>
            <person name="Tang L."/>
            <person name="Weissenberger G."/>
            <person name="Zhu Y."/>
            <person name="Hemphill L."/>
            <person name="Shang Y."/>
            <person name="Youmans B."/>
            <person name="Ayvaz T."/>
            <person name="Ross M."/>
            <person name="Santibanez J."/>
            <person name="Aqrawi P."/>
            <person name="Gross S."/>
            <person name="Joshi V."/>
            <person name="Fowler G."/>
            <person name="Nazareth L."/>
            <person name="Reid J."/>
            <person name="Worley K."/>
            <person name="Petrosino J."/>
            <person name="Highlander S."/>
            <person name="Gibbs R."/>
        </authorList>
    </citation>
    <scope>NUCLEOTIDE SEQUENCE [LARGE SCALE GENOMIC DNA]</scope>
    <source>
        <strain evidence="1 2">ATCC BAA-614</strain>
    </source>
</reference>
<evidence type="ECO:0000313" key="1">
    <source>
        <dbReference type="EMBL" id="EFG75192.1"/>
    </source>
</evidence>
<dbReference type="Pfam" id="PF25209">
    <property type="entry name" value="Phage_capsid_4"/>
    <property type="match status" value="1"/>
</dbReference>
<dbReference type="eggNOG" id="ENOG5033RH8">
    <property type="taxonomic scope" value="Bacteria"/>
</dbReference>
<keyword evidence="2" id="KW-1185">Reference proteome</keyword>
<accession>D5PFC2</accession>
<dbReference type="NCBIfam" id="NF042926">
    <property type="entry name" value="capsid_Caudo_1"/>
    <property type="match status" value="1"/>
</dbReference>